<name>A0ABQ9GDA0_9NEOP</name>
<feature type="compositionally biased region" description="Polar residues" evidence="1">
    <location>
        <begin position="626"/>
        <end position="646"/>
    </location>
</feature>
<sequence length="716" mass="79576">MEQRRNAGAGETVNPRENPSTRSTVRHDPHERNREQSPLGIGIKWTSLHGNKVNTLAYHQGDPGSSTGGCESGTQCTWPMTTGFLVVLTFTSSMLRFMNDCSLRATSCSYNSSHPVWHALYECLQDIHKDSSPFLLQPFHELSNGFWPRLTSPRPAIQFVPKMFYRVEVGALGGTLLSTYHCKHGTWHYHPGRDNGVGADAELSGRPRTSIRPTTPHSRRFVTWCGSEVGRPATPERSPTSVSADAGAASGGASAEVIQELGRDQAWASRLSALHLHYTSRRRISRRYIRSCNAKLDPPDFVILGFSELPPTIVANLKTCSRQTITSHSGVVAWSFPDFRMWTVPDAVRRVFSEISRFPSLYVTALFHAHYASPSSDLKILMKKEPPKSLRKPHPKVQPASRALHCMTSLPLVNGRLLSLGTQPFIHSNSKTRGPEARRKFIVLRPTIWKVRRTPRRAERTRSAIQSILQMSSENNTTRVSGTRLSIPGGVASGSRVWRSCRTMPLVGGVFSGSPAVAAAEGGLRGAVLLITSQNADLYLSATQKIILRTNADWRGYRLFAPKWVERVERDGHNSGIAVLPVGGRENFRGSSFFNQSHAVNQRELGAPLLSHKNGFLELDRATKTGTSNSTLGSPQPSQFQKSPATTDIPYPPPPHTFAFWRCEIFPIGWVASWRVRYEALDCRMALDILRNKADASRNCRDKAKNLLVWVVLNDH</sequence>
<organism evidence="2 3">
    <name type="scientific">Dryococelus australis</name>
    <dbReference type="NCBI Taxonomy" id="614101"/>
    <lineage>
        <taxon>Eukaryota</taxon>
        <taxon>Metazoa</taxon>
        <taxon>Ecdysozoa</taxon>
        <taxon>Arthropoda</taxon>
        <taxon>Hexapoda</taxon>
        <taxon>Insecta</taxon>
        <taxon>Pterygota</taxon>
        <taxon>Neoptera</taxon>
        <taxon>Polyneoptera</taxon>
        <taxon>Phasmatodea</taxon>
        <taxon>Verophasmatodea</taxon>
        <taxon>Anareolatae</taxon>
        <taxon>Phasmatidae</taxon>
        <taxon>Eurycanthinae</taxon>
        <taxon>Dryococelus</taxon>
    </lineage>
</organism>
<comment type="caution">
    <text evidence="2">The sequence shown here is derived from an EMBL/GenBank/DDBJ whole genome shotgun (WGS) entry which is preliminary data.</text>
</comment>
<dbReference type="Proteomes" id="UP001159363">
    <property type="component" value="Chromosome 12"/>
</dbReference>
<accession>A0ABQ9GDA0</accession>
<feature type="region of interest" description="Disordered" evidence="1">
    <location>
        <begin position="626"/>
        <end position="648"/>
    </location>
</feature>
<feature type="region of interest" description="Disordered" evidence="1">
    <location>
        <begin position="1"/>
        <end position="41"/>
    </location>
</feature>
<gene>
    <name evidence="2" type="ORF">PR048_029401</name>
</gene>
<dbReference type="EMBL" id="JARBHB010000013">
    <property type="protein sequence ID" value="KAJ8870380.1"/>
    <property type="molecule type" value="Genomic_DNA"/>
</dbReference>
<evidence type="ECO:0000313" key="2">
    <source>
        <dbReference type="EMBL" id="KAJ8870380.1"/>
    </source>
</evidence>
<reference evidence="2 3" key="1">
    <citation type="submission" date="2023-02" db="EMBL/GenBank/DDBJ databases">
        <title>LHISI_Scaffold_Assembly.</title>
        <authorList>
            <person name="Stuart O.P."/>
            <person name="Cleave R."/>
            <person name="Magrath M.J.L."/>
            <person name="Mikheyev A.S."/>
        </authorList>
    </citation>
    <scope>NUCLEOTIDE SEQUENCE [LARGE SCALE GENOMIC DNA]</scope>
    <source>
        <strain evidence="2">Daus_M_001</strain>
        <tissue evidence="2">Leg muscle</tissue>
    </source>
</reference>
<evidence type="ECO:0000256" key="1">
    <source>
        <dbReference type="SAM" id="MobiDB-lite"/>
    </source>
</evidence>
<feature type="compositionally biased region" description="Basic and acidic residues" evidence="1">
    <location>
        <begin position="25"/>
        <end position="35"/>
    </location>
</feature>
<proteinExistence type="predicted"/>
<keyword evidence="3" id="KW-1185">Reference proteome</keyword>
<evidence type="ECO:0000313" key="3">
    <source>
        <dbReference type="Proteomes" id="UP001159363"/>
    </source>
</evidence>
<protein>
    <submittedName>
        <fullName evidence="2">Uncharacterized protein</fullName>
    </submittedName>
</protein>
<feature type="region of interest" description="Disordered" evidence="1">
    <location>
        <begin position="229"/>
        <end position="248"/>
    </location>
</feature>